<protein>
    <submittedName>
        <fullName evidence="1">Uncharacterized protein</fullName>
    </submittedName>
</protein>
<dbReference type="EMBL" id="CAIIXF020000009">
    <property type="protein sequence ID" value="CAH1794317.1"/>
    <property type="molecule type" value="Genomic_DNA"/>
</dbReference>
<evidence type="ECO:0000313" key="1">
    <source>
        <dbReference type="EMBL" id="CAH1794317.1"/>
    </source>
</evidence>
<name>A0A8J1XZC7_OWEFU</name>
<dbReference type="Proteomes" id="UP000749559">
    <property type="component" value="Unassembled WGS sequence"/>
</dbReference>
<gene>
    <name evidence="1" type="ORF">OFUS_LOCUS19032</name>
</gene>
<keyword evidence="2" id="KW-1185">Reference proteome</keyword>
<comment type="caution">
    <text evidence="1">The sequence shown here is derived from an EMBL/GenBank/DDBJ whole genome shotgun (WGS) entry which is preliminary data.</text>
</comment>
<proteinExistence type="predicted"/>
<dbReference type="OrthoDB" id="9989066at2759"/>
<organism evidence="1 2">
    <name type="scientific">Owenia fusiformis</name>
    <name type="common">Polychaete worm</name>
    <dbReference type="NCBI Taxonomy" id="6347"/>
    <lineage>
        <taxon>Eukaryota</taxon>
        <taxon>Metazoa</taxon>
        <taxon>Spiralia</taxon>
        <taxon>Lophotrochozoa</taxon>
        <taxon>Annelida</taxon>
        <taxon>Polychaeta</taxon>
        <taxon>Sedentaria</taxon>
        <taxon>Canalipalpata</taxon>
        <taxon>Sabellida</taxon>
        <taxon>Oweniida</taxon>
        <taxon>Oweniidae</taxon>
        <taxon>Owenia</taxon>
    </lineage>
</organism>
<sequence>MADKITSTASSPNTSALYYDVSPNIVTFYRLFGGVTLIMVLLAFVFCLVKGSENHTNYLLACNLIISTFVGVVISWWYRGGDLTSDKWWFLILVCAVIIFQCLTTDIYAFHARVVPPTGISTPPPFQNRTIPARNITSAFNITTPHKMENFLYDITESPIPGR</sequence>
<reference evidence="1" key="1">
    <citation type="submission" date="2022-03" db="EMBL/GenBank/DDBJ databases">
        <authorList>
            <person name="Martin C."/>
        </authorList>
    </citation>
    <scope>NUCLEOTIDE SEQUENCE</scope>
</reference>
<accession>A0A8J1XZC7</accession>
<dbReference type="AlphaFoldDB" id="A0A8J1XZC7"/>
<evidence type="ECO:0000313" key="2">
    <source>
        <dbReference type="Proteomes" id="UP000749559"/>
    </source>
</evidence>